<organism evidence="2 3">
    <name type="scientific">Marinobacter adhaerens</name>
    <dbReference type="NCBI Taxonomy" id="1033846"/>
    <lineage>
        <taxon>Bacteria</taxon>
        <taxon>Pseudomonadati</taxon>
        <taxon>Pseudomonadota</taxon>
        <taxon>Gammaproteobacteria</taxon>
        <taxon>Pseudomonadales</taxon>
        <taxon>Marinobacteraceae</taxon>
        <taxon>Marinobacter</taxon>
    </lineage>
</organism>
<accession>A0ABX8IRE9</accession>
<dbReference type="RefSeq" id="WP_041644934.1">
    <property type="nucleotide sequence ID" value="NZ_CP076686.1"/>
</dbReference>
<reference evidence="2 3" key="1">
    <citation type="submission" date="2021-06" db="EMBL/GenBank/DDBJ databases">
        <title>Microbial metabolic specificity influences pelagic lipid remineralization.</title>
        <authorList>
            <person name="Behrendt L."/>
            <person name="Hunter J.E."/>
            <person name="Alcolombri U."/>
            <person name="Smriga S."/>
            <person name="Mincer T."/>
            <person name="Lowenstein D.P."/>
            <person name="Peaudecerf F.J."/>
            <person name="Fernandez V.I."/>
            <person name="Fredricks H."/>
            <person name="Almblad H."/>
            <person name="Harrison J.J."/>
            <person name="Stocker R."/>
            <person name="Van Mooy B.A.S."/>
        </authorList>
    </citation>
    <scope>NUCLEOTIDE SEQUENCE [LARGE SCALE GENOMIC DNA]</scope>
    <source>
        <strain evidence="2 3">HP15-B</strain>
    </source>
</reference>
<proteinExistence type="predicted"/>
<protein>
    <submittedName>
        <fullName evidence="2">Type II secretion system GspH family protein</fullName>
    </submittedName>
</protein>
<dbReference type="EMBL" id="CP076686">
    <property type="protein sequence ID" value="QWV14192.1"/>
    <property type="molecule type" value="Genomic_DNA"/>
</dbReference>
<feature type="transmembrane region" description="Helical" evidence="1">
    <location>
        <begin position="13"/>
        <end position="36"/>
    </location>
</feature>
<dbReference type="GeneID" id="78559024"/>
<sequence>MRSSQTGATLVELVITIVIISVAIAGVVGAFSLIAGRSADPLNQTRAVKLAQLYMDEILTQKYDDQTPQGGFPKFSGPCSIGPDGEGRTTFDDVDDYDGLSGAPSTATGSALTGYSGFAISIAVTCAGTEVGLPAEEAKRIDLDITAPGNQTFSFTAYRANF</sequence>
<dbReference type="Proteomes" id="UP000683442">
    <property type="component" value="Chromosome"/>
</dbReference>
<name>A0ABX8IRE9_9GAMM</name>
<evidence type="ECO:0000313" key="2">
    <source>
        <dbReference type="EMBL" id="QWV14192.1"/>
    </source>
</evidence>
<keyword evidence="1" id="KW-0472">Membrane</keyword>
<evidence type="ECO:0000313" key="3">
    <source>
        <dbReference type="Proteomes" id="UP000683442"/>
    </source>
</evidence>
<dbReference type="Pfam" id="PF07963">
    <property type="entry name" value="N_methyl"/>
    <property type="match status" value="1"/>
</dbReference>
<keyword evidence="3" id="KW-1185">Reference proteome</keyword>
<gene>
    <name evidence="2" type="ORF">KQ249_06230</name>
</gene>
<keyword evidence="1" id="KW-1133">Transmembrane helix</keyword>
<evidence type="ECO:0000256" key="1">
    <source>
        <dbReference type="SAM" id="Phobius"/>
    </source>
</evidence>
<dbReference type="InterPro" id="IPR012902">
    <property type="entry name" value="N_methyl_site"/>
</dbReference>
<keyword evidence="1" id="KW-0812">Transmembrane</keyword>